<name>A0A067MVP7_BOTB1</name>
<reference evidence="2" key="1">
    <citation type="journal article" date="2014" name="Proc. Natl. Acad. Sci. U.S.A.">
        <title>Extensive sampling of basidiomycete genomes demonstrates inadequacy of the white-rot/brown-rot paradigm for wood decay fungi.</title>
        <authorList>
            <person name="Riley R."/>
            <person name="Salamov A.A."/>
            <person name="Brown D.W."/>
            <person name="Nagy L.G."/>
            <person name="Floudas D."/>
            <person name="Held B.W."/>
            <person name="Levasseur A."/>
            <person name="Lombard V."/>
            <person name="Morin E."/>
            <person name="Otillar R."/>
            <person name="Lindquist E.A."/>
            <person name="Sun H."/>
            <person name="LaButti K.M."/>
            <person name="Schmutz J."/>
            <person name="Jabbour D."/>
            <person name="Luo H."/>
            <person name="Baker S.E."/>
            <person name="Pisabarro A.G."/>
            <person name="Walton J.D."/>
            <person name="Blanchette R.A."/>
            <person name="Henrissat B."/>
            <person name="Martin F."/>
            <person name="Cullen D."/>
            <person name="Hibbett D.S."/>
            <person name="Grigoriev I.V."/>
        </authorList>
    </citation>
    <scope>NUCLEOTIDE SEQUENCE [LARGE SCALE GENOMIC DNA]</scope>
    <source>
        <strain evidence="2">FD-172 SS1</strain>
    </source>
</reference>
<dbReference type="EMBL" id="KL198030">
    <property type="protein sequence ID" value="KDQ15937.1"/>
    <property type="molecule type" value="Genomic_DNA"/>
</dbReference>
<dbReference type="Pfam" id="PF06522">
    <property type="entry name" value="B12D"/>
    <property type="match status" value="1"/>
</dbReference>
<gene>
    <name evidence="1" type="ORF">BOTBODRAFT_86139</name>
</gene>
<dbReference type="PANTHER" id="PTHR14256">
    <property type="entry name" value="NADH-UBIQUINONE OXIDOREDUCTASE MLRQ SUBUNIT"/>
    <property type="match status" value="1"/>
</dbReference>
<keyword evidence="2" id="KW-1185">Reference proteome</keyword>
<dbReference type="InParanoid" id="A0A067MVP7"/>
<evidence type="ECO:0000313" key="2">
    <source>
        <dbReference type="Proteomes" id="UP000027195"/>
    </source>
</evidence>
<sequence length="82" mass="8944">LAPLFVAVGAGVIGAGWFGSHVLRNNQEVIINRRGQPEPWNNVRQDQNTKLFSPNSQFWSSRTGLPDPRAAFLAAEEKAGNA</sequence>
<dbReference type="Proteomes" id="UP000027195">
    <property type="component" value="Unassembled WGS sequence"/>
</dbReference>
<dbReference type="PANTHER" id="PTHR14256:SF1">
    <property type="entry name" value="GEO09626P1"/>
    <property type="match status" value="1"/>
</dbReference>
<protein>
    <submittedName>
        <fullName evidence="1">Uncharacterized protein</fullName>
    </submittedName>
</protein>
<dbReference type="HOGENOM" id="CLU_172026_0_0_1"/>
<dbReference type="OrthoDB" id="5511684at2759"/>
<proteinExistence type="predicted"/>
<feature type="non-terminal residue" evidence="1">
    <location>
        <position position="1"/>
    </location>
</feature>
<accession>A0A067MVP7</accession>
<dbReference type="AlphaFoldDB" id="A0A067MVP7"/>
<evidence type="ECO:0000313" key="1">
    <source>
        <dbReference type="EMBL" id="KDQ15937.1"/>
    </source>
</evidence>
<organism evidence="1 2">
    <name type="scientific">Botryobasidium botryosum (strain FD-172 SS1)</name>
    <dbReference type="NCBI Taxonomy" id="930990"/>
    <lineage>
        <taxon>Eukaryota</taxon>
        <taxon>Fungi</taxon>
        <taxon>Dikarya</taxon>
        <taxon>Basidiomycota</taxon>
        <taxon>Agaricomycotina</taxon>
        <taxon>Agaricomycetes</taxon>
        <taxon>Cantharellales</taxon>
        <taxon>Botryobasidiaceae</taxon>
        <taxon>Botryobasidium</taxon>
    </lineage>
</organism>
<feature type="non-terminal residue" evidence="1">
    <location>
        <position position="82"/>
    </location>
</feature>
<dbReference type="InterPro" id="IPR010530">
    <property type="entry name" value="B12D"/>
</dbReference>
<dbReference type="STRING" id="930990.A0A067MVP7"/>